<evidence type="ECO:0000313" key="8">
    <source>
        <dbReference type="EMBL" id="TCL34438.1"/>
    </source>
</evidence>
<evidence type="ECO:0000256" key="2">
    <source>
        <dbReference type="ARBA" id="ARBA00022884"/>
    </source>
</evidence>
<dbReference type="GO" id="GO:0071555">
    <property type="term" value="P:cell wall organization"/>
    <property type="evidence" value="ECO:0007669"/>
    <property type="project" value="UniProtKB-KW"/>
</dbReference>
<reference evidence="8 9" key="1">
    <citation type="submission" date="2019-03" db="EMBL/GenBank/DDBJ databases">
        <title>Genomic Encyclopedia of Type Strains, Phase IV (KMG-IV): sequencing the most valuable type-strain genomes for metagenomic binning, comparative biology and taxonomic classification.</title>
        <authorList>
            <person name="Goeker M."/>
        </authorList>
    </citation>
    <scope>NUCLEOTIDE SEQUENCE [LARGE SCALE GENOMIC DNA]</scope>
    <source>
        <strain evidence="8 9">DSM 15969</strain>
    </source>
</reference>
<keyword evidence="3 6" id="KW-0133">Cell shape</keyword>
<dbReference type="SMART" id="SM01245">
    <property type="entry name" value="Jag_N"/>
    <property type="match status" value="1"/>
</dbReference>
<dbReference type="InterPro" id="IPR032782">
    <property type="entry name" value="KhpB_N"/>
</dbReference>
<dbReference type="InterPro" id="IPR001374">
    <property type="entry name" value="R3H_dom"/>
</dbReference>
<dbReference type="InterPro" id="IPR036867">
    <property type="entry name" value="R3H_dom_sf"/>
</dbReference>
<evidence type="ECO:0000256" key="4">
    <source>
        <dbReference type="ARBA" id="ARBA00023186"/>
    </source>
</evidence>
<dbReference type="OrthoDB" id="9794483at2"/>
<dbReference type="HAMAP" id="MF_00867">
    <property type="entry name" value="KhpB"/>
    <property type="match status" value="1"/>
</dbReference>
<dbReference type="Pfam" id="PF01424">
    <property type="entry name" value="R3H"/>
    <property type="match status" value="1"/>
</dbReference>
<sequence>MNVVEKSAKSIDEAVEQALSELGLKPEQVEVEVLEQPAKALFGFIGGRMAKVRVTARQIDPVEVANEFLKQIFTTMKITVSVEQITTEDHVLFNLRGNDLGVLIGKHGQTLDALQYLVNLAANRDSAERVRVLLDVEDYRKRRADTLTQLALRLADKVKRRGEKVVLEPMSSHERKIIHMALQNDHRIATYSEGEDPFRKVVIALKR</sequence>
<dbReference type="Proteomes" id="UP000295063">
    <property type="component" value="Unassembled WGS sequence"/>
</dbReference>
<gene>
    <name evidence="6" type="primary">khpB</name>
    <name evidence="6" type="synonym">eloR</name>
    <name evidence="8" type="ORF">EV210_11521</name>
</gene>
<dbReference type="Gene3D" id="3.30.1370.50">
    <property type="entry name" value="R3H-like domain"/>
    <property type="match status" value="1"/>
</dbReference>
<evidence type="ECO:0000256" key="1">
    <source>
        <dbReference type="ARBA" id="ARBA00022490"/>
    </source>
</evidence>
<dbReference type="SUPFAM" id="SSF82708">
    <property type="entry name" value="R3H domain"/>
    <property type="match status" value="1"/>
</dbReference>
<comment type="similarity">
    <text evidence="6">Belongs to the KhpB RNA-binding protein family.</text>
</comment>
<dbReference type="PANTHER" id="PTHR35800">
    <property type="entry name" value="PROTEIN JAG"/>
    <property type="match status" value="1"/>
</dbReference>
<dbReference type="PANTHER" id="PTHR35800:SF1">
    <property type="entry name" value="RNA-BINDING PROTEIN KHPB"/>
    <property type="match status" value="1"/>
</dbReference>
<comment type="subcellular location">
    <subcellularLocation>
        <location evidence="6">Cytoplasm</location>
    </subcellularLocation>
</comment>
<dbReference type="AlphaFoldDB" id="A0A4R1PVX9"/>
<dbReference type="RefSeq" id="WP_132082850.1">
    <property type="nucleotide sequence ID" value="NZ_DAIMLW010000018.1"/>
</dbReference>
<comment type="subunit">
    <text evidence="6">Forms a complex with KhpA.</text>
</comment>
<keyword evidence="2 6" id="KW-0694">RNA-binding</keyword>
<dbReference type="GO" id="GO:0005737">
    <property type="term" value="C:cytoplasm"/>
    <property type="evidence" value="ECO:0007669"/>
    <property type="project" value="UniProtKB-SubCell"/>
</dbReference>
<dbReference type="SMART" id="SM00393">
    <property type="entry name" value="R3H"/>
    <property type="match status" value="1"/>
</dbReference>
<feature type="region of interest" description="Jag_N domain" evidence="6">
    <location>
        <begin position="5"/>
        <end position="55"/>
    </location>
</feature>
<dbReference type="NCBIfam" id="NF041568">
    <property type="entry name" value="Jag_EloR"/>
    <property type="match status" value="1"/>
</dbReference>
<accession>A0A4R1PVX9</accession>
<evidence type="ECO:0000313" key="9">
    <source>
        <dbReference type="Proteomes" id="UP000295063"/>
    </source>
</evidence>
<dbReference type="InterPro" id="IPR034079">
    <property type="entry name" value="R3H_KhpB"/>
</dbReference>
<keyword evidence="5 6" id="KW-0961">Cell wall biogenesis/degradation</keyword>
<dbReference type="GO" id="GO:0003723">
    <property type="term" value="F:RNA binding"/>
    <property type="evidence" value="ECO:0007669"/>
    <property type="project" value="UniProtKB-UniRule"/>
</dbReference>
<evidence type="ECO:0000256" key="6">
    <source>
        <dbReference type="HAMAP-Rule" id="MF_00867"/>
    </source>
</evidence>
<feature type="domain" description="R3H" evidence="7">
    <location>
        <begin position="141"/>
        <end position="207"/>
    </location>
</feature>
<dbReference type="CDD" id="cd02644">
    <property type="entry name" value="R3H_jag"/>
    <property type="match status" value="1"/>
</dbReference>
<dbReference type="Pfam" id="PF13083">
    <property type="entry name" value="KH_KhpA-B"/>
    <property type="match status" value="1"/>
</dbReference>
<dbReference type="GO" id="GO:0008360">
    <property type="term" value="P:regulation of cell shape"/>
    <property type="evidence" value="ECO:0007669"/>
    <property type="project" value="UniProtKB-KW"/>
</dbReference>
<dbReference type="Gene3D" id="3.30.30.80">
    <property type="entry name" value="probable RNA-binding protein from clostridium symbiosum atcc 14940"/>
    <property type="match status" value="1"/>
</dbReference>
<name>A0A4R1PVX9_9FIRM</name>
<dbReference type="InterPro" id="IPR015946">
    <property type="entry name" value="KH_dom-like_a/b"/>
</dbReference>
<dbReference type="InterPro" id="IPR038247">
    <property type="entry name" value="Jag_N_dom_sf"/>
</dbReference>
<dbReference type="GO" id="GO:0009252">
    <property type="term" value="P:peptidoglycan biosynthetic process"/>
    <property type="evidence" value="ECO:0007669"/>
    <property type="project" value="UniProtKB-UniRule"/>
</dbReference>
<evidence type="ECO:0000256" key="3">
    <source>
        <dbReference type="ARBA" id="ARBA00022960"/>
    </source>
</evidence>
<proteinExistence type="inferred from homology"/>
<evidence type="ECO:0000259" key="7">
    <source>
        <dbReference type="PROSITE" id="PS51061"/>
    </source>
</evidence>
<dbReference type="InterPro" id="IPR039247">
    <property type="entry name" value="KhpB"/>
</dbReference>
<comment type="caution">
    <text evidence="8">The sequence shown here is derived from an EMBL/GenBank/DDBJ whole genome shotgun (WGS) entry which is preliminary data.</text>
</comment>
<dbReference type="Pfam" id="PF14804">
    <property type="entry name" value="Jag_N"/>
    <property type="match status" value="1"/>
</dbReference>
<evidence type="ECO:0000256" key="5">
    <source>
        <dbReference type="ARBA" id="ARBA00023316"/>
    </source>
</evidence>
<comment type="function">
    <text evidence="6">A probable RNA chaperone. Forms a complex with KhpA which binds to cellular RNA and controls its expression. Plays a role in peptidoglycan (PG) homeostasis and cell length regulation.</text>
</comment>
<dbReference type="InterPro" id="IPR038008">
    <property type="entry name" value="Jag_KH"/>
</dbReference>
<dbReference type="EMBL" id="SLUI01000015">
    <property type="protein sequence ID" value="TCL34438.1"/>
    <property type="molecule type" value="Genomic_DNA"/>
</dbReference>
<keyword evidence="1 6" id="KW-0963">Cytoplasm</keyword>
<dbReference type="PROSITE" id="PS51061">
    <property type="entry name" value="R3H"/>
    <property type="match status" value="1"/>
</dbReference>
<keyword evidence="9" id="KW-1185">Reference proteome</keyword>
<dbReference type="Gene3D" id="3.30.300.20">
    <property type="match status" value="1"/>
</dbReference>
<organism evidence="8 9">
    <name type="scientific">Anaerospora hongkongensis</name>
    <dbReference type="NCBI Taxonomy" id="244830"/>
    <lineage>
        <taxon>Bacteria</taxon>
        <taxon>Bacillati</taxon>
        <taxon>Bacillota</taxon>
        <taxon>Negativicutes</taxon>
        <taxon>Selenomonadales</taxon>
        <taxon>Sporomusaceae</taxon>
        <taxon>Anaerospora</taxon>
    </lineage>
</organism>
<comment type="domain">
    <text evidence="6">Has an N-terminal Jag-N domain and 2 RNA-binding domains (KH and R3H).</text>
</comment>
<dbReference type="CDD" id="cd02414">
    <property type="entry name" value="KH-II_Jag"/>
    <property type="match status" value="1"/>
</dbReference>
<keyword evidence="4 6" id="KW-0143">Chaperone</keyword>
<protein>
    <recommendedName>
        <fullName evidence="6">RNA-binding protein KhpB</fullName>
    </recommendedName>
    <alternativeName>
        <fullName evidence="6">RNA-binding protein EloR</fullName>
    </alternativeName>
</protein>